<sequence>MLPKNILHPLVLLAALLVWPLHAAEILREEFDYSDGPIHKVSKRAWTVHNGSPAIMIENHAALPGGSATGYVTRKFTAKPAGAQVTATLQARFDGPVQAGKGRLVLFQFTDESGKKRRGRLLMRAGSGNETVQLGVTSKNSSDVVWSNRTLPLSEEHTLVFHYDSASGSTRLWINPTATTTKPDAEAVDADAAVSGRVSLQVDSRWNLGRVLIGSIVVNDDPLDASAATTKTAAASPSSSKTVARSAPPPPRPKVPAVTPPPAKRFYVFLLTGQSNMAGRGLVGEIDRTPDPRILAFDGPGRWIPAVEPLHHDKRGAGVGPGFAFARALLPHLPSDVSIGLIPAAFGGTSVAQWQKDYQEDFRWPDGRTLFQLATESAVAAAKEGTLAGILWNQGEADGRRARSDGGAGYRAQLDRLIADFRATLDRPDLPFVAATLGPWRRPDTTELNQVYLDLPARVPHTAAVDTLAPEFGGNLRNKPNDPAHYDSESARLLGAAYARAMLTLLNDARETQ</sequence>
<evidence type="ECO:0000259" key="3">
    <source>
        <dbReference type="Pfam" id="PF03629"/>
    </source>
</evidence>
<dbReference type="InterPro" id="IPR013320">
    <property type="entry name" value="ConA-like_dom_sf"/>
</dbReference>
<evidence type="ECO:0000313" key="5">
    <source>
        <dbReference type="Proteomes" id="UP000078486"/>
    </source>
</evidence>
<dbReference type="InterPro" id="IPR005181">
    <property type="entry name" value="SASA"/>
</dbReference>
<feature type="compositionally biased region" description="Low complexity" evidence="2">
    <location>
        <begin position="228"/>
        <end position="246"/>
    </location>
</feature>
<protein>
    <recommendedName>
        <fullName evidence="3">Sialate O-acetylesterase domain-containing protein</fullName>
    </recommendedName>
</protein>
<feature type="region of interest" description="Disordered" evidence="2">
    <location>
        <begin position="228"/>
        <end position="259"/>
    </location>
</feature>
<feature type="compositionally biased region" description="Pro residues" evidence="2">
    <location>
        <begin position="247"/>
        <end position="259"/>
    </location>
</feature>
<dbReference type="SUPFAM" id="SSF49899">
    <property type="entry name" value="Concanavalin A-like lectins/glucanases"/>
    <property type="match status" value="1"/>
</dbReference>
<proteinExistence type="predicted"/>
<evidence type="ECO:0000313" key="4">
    <source>
        <dbReference type="EMBL" id="OAM88557.1"/>
    </source>
</evidence>
<dbReference type="Proteomes" id="UP000078486">
    <property type="component" value="Unassembled WGS sequence"/>
</dbReference>
<organism evidence="4 5">
    <name type="scientific">Termitidicoccus mucosus</name>
    <dbReference type="NCBI Taxonomy" id="1184151"/>
    <lineage>
        <taxon>Bacteria</taxon>
        <taxon>Pseudomonadati</taxon>
        <taxon>Verrucomicrobiota</taxon>
        <taxon>Opitutia</taxon>
        <taxon>Opitutales</taxon>
        <taxon>Opitutaceae</taxon>
        <taxon>Termitidicoccus</taxon>
    </lineage>
</organism>
<dbReference type="PANTHER" id="PTHR31988:SF19">
    <property type="entry name" value="9-O-ACETYL-N-ACETYLNEURAMINIC ACID DEACETYLASE-RELATED"/>
    <property type="match status" value="1"/>
</dbReference>
<dbReference type="OrthoDB" id="9795554at2"/>
<reference evidence="4 5" key="1">
    <citation type="submission" date="2016-01" db="EMBL/GenBank/DDBJ databases">
        <title>High potential of lignocellulose degradation of a new Verrucomicrobia species.</title>
        <authorList>
            <person name="Wang Y."/>
            <person name="Shi Y."/>
            <person name="Qiu Z."/>
            <person name="Liu S."/>
            <person name="Yang H."/>
        </authorList>
    </citation>
    <scope>NUCLEOTIDE SEQUENCE [LARGE SCALE GENOMIC DNA]</scope>
    <source>
        <strain evidence="4 5">TSB47</strain>
    </source>
</reference>
<evidence type="ECO:0000256" key="2">
    <source>
        <dbReference type="SAM" id="MobiDB-lite"/>
    </source>
</evidence>
<name>A0A178IHB7_9BACT</name>
<dbReference type="SUPFAM" id="SSF52266">
    <property type="entry name" value="SGNH hydrolase"/>
    <property type="match status" value="1"/>
</dbReference>
<dbReference type="Gene3D" id="3.40.50.1110">
    <property type="entry name" value="SGNH hydrolase"/>
    <property type="match status" value="1"/>
</dbReference>
<gene>
    <name evidence="4" type="ORF">AW736_17145</name>
</gene>
<dbReference type="GO" id="GO:0016788">
    <property type="term" value="F:hydrolase activity, acting on ester bonds"/>
    <property type="evidence" value="ECO:0007669"/>
    <property type="project" value="UniProtKB-ARBA"/>
</dbReference>
<dbReference type="PANTHER" id="PTHR31988">
    <property type="entry name" value="ESTERASE, PUTATIVE (DUF303)-RELATED"/>
    <property type="match status" value="1"/>
</dbReference>
<keyword evidence="5" id="KW-1185">Reference proteome</keyword>
<dbReference type="InterPro" id="IPR036514">
    <property type="entry name" value="SGNH_hydro_sf"/>
</dbReference>
<dbReference type="RefSeq" id="WP_068771507.1">
    <property type="nucleotide sequence ID" value="NZ_CP109796.1"/>
</dbReference>
<keyword evidence="1" id="KW-0378">Hydrolase</keyword>
<dbReference type="EMBL" id="LRRQ01000127">
    <property type="protein sequence ID" value="OAM88557.1"/>
    <property type="molecule type" value="Genomic_DNA"/>
</dbReference>
<dbReference type="Pfam" id="PF03629">
    <property type="entry name" value="SASA"/>
    <property type="match status" value="1"/>
</dbReference>
<accession>A0A178IHB7</accession>
<feature type="domain" description="Sialate O-acetylesterase" evidence="3">
    <location>
        <begin position="267"/>
        <end position="503"/>
    </location>
</feature>
<comment type="caution">
    <text evidence="4">The sequence shown here is derived from an EMBL/GenBank/DDBJ whole genome shotgun (WGS) entry which is preliminary data.</text>
</comment>
<dbReference type="InterPro" id="IPR052940">
    <property type="entry name" value="Carb_Esterase_6"/>
</dbReference>
<evidence type="ECO:0000256" key="1">
    <source>
        <dbReference type="ARBA" id="ARBA00022801"/>
    </source>
</evidence>
<dbReference type="STRING" id="1184151.AW736_17145"/>
<dbReference type="AlphaFoldDB" id="A0A178IHB7"/>